<dbReference type="InterPro" id="IPR002937">
    <property type="entry name" value="Amino_oxidase"/>
</dbReference>
<dbReference type="InterPro" id="IPR016166">
    <property type="entry name" value="FAD-bd_PCMH"/>
</dbReference>
<dbReference type="AlphaFoldDB" id="A0A8H5NWC0"/>
<dbReference type="OrthoDB" id="2151789at2759"/>
<feature type="domain" description="FAD-binding PCMH-type" evidence="6">
    <location>
        <begin position="58"/>
        <end position="229"/>
    </location>
</feature>
<dbReference type="InterPro" id="IPR050416">
    <property type="entry name" value="FAD-linked_Oxidoreductase"/>
</dbReference>
<name>A0A8H5NWC0_GIBSU</name>
<dbReference type="PANTHER" id="PTHR42973:SF53">
    <property type="entry name" value="FAD-BINDING PCMH-TYPE DOMAIN-CONTAINING PROTEIN-RELATED"/>
    <property type="match status" value="1"/>
</dbReference>
<dbReference type="SUPFAM" id="SSF51905">
    <property type="entry name" value="FAD/NAD(P)-binding domain"/>
    <property type="match status" value="1"/>
</dbReference>
<keyword evidence="5" id="KW-0732">Signal</keyword>
<dbReference type="PROSITE" id="PS51387">
    <property type="entry name" value="FAD_PCMH"/>
    <property type="match status" value="1"/>
</dbReference>
<dbReference type="RefSeq" id="XP_036531218.1">
    <property type="nucleotide sequence ID" value="XM_036678202.1"/>
</dbReference>
<protein>
    <submittedName>
        <fullName evidence="7">6-hydroxy-d-nicotine oxidase</fullName>
    </submittedName>
</protein>
<keyword evidence="4" id="KW-0560">Oxidoreductase</keyword>
<proteinExistence type="inferred from homology"/>
<dbReference type="InterPro" id="IPR016169">
    <property type="entry name" value="FAD-bd_PCMH_sub2"/>
</dbReference>
<organism evidence="7 8">
    <name type="scientific">Gibberella subglutinans</name>
    <name type="common">Fusarium subglutinans</name>
    <dbReference type="NCBI Taxonomy" id="42677"/>
    <lineage>
        <taxon>Eukaryota</taxon>
        <taxon>Fungi</taxon>
        <taxon>Dikarya</taxon>
        <taxon>Ascomycota</taxon>
        <taxon>Pezizomycotina</taxon>
        <taxon>Sordariomycetes</taxon>
        <taxon>Hypocreomycetidae</taxon>
        <taxon>Hypocreales</taxon>
        <taxon>Nectriaceae</taxon>
        <taxon>Fusarium</taxon>
        <taxon>Fusarium fujikuroi species complex</taxon>
    </lineage>
</organism>
<comment type="caution">
    <text evidence="7">The sequence shown here is derived from an EMBL/GenBank/DDBJ whole genome shotgun (WGS) entry which is preliminary data.</text>
</comment>
<sequence length="974" mass="107982">MKTSASVLAWASALLAASPAVAMETCCASLEAKGLKHVYYPDSNGYKTRTESYFSVSSQLEPYCIVQPESAKDVSTIIKTLTADTKCNFAIRSGGHTVWAANNINDGVTIDMGLMNKTTYVKNTKVAQIQAGSIWRDVYGALEPYGATAAGGRTSTVGVAGFLTGGGNTFYTARRGFGCDQVVNFEVVLGDGRIVNANKDNNADLWKALKGGSANFGIVTRFDVQAFDAPLLWGGLVTYSAEETTDAHVQAYKDWTDNIVNYQDGSVIPFWSYTPQNKKIGITVSYEDTTGAVAPKALDEFWKIPYETSNLRKDTHRNMTIELELVAGYRNVWFAITFKNKLGLYKKALEMHKQFVSDWLAQSPDGDFICHAIFQAIPTIFSKHSLERGGNVVGLDREKDNAVMFQVQLMINGVEQEKIARERMVRFRKTMKQYSIDQGAAVDWEYLNYADFTQDPLSTYGPKNVEYIRKVAKKYDPKGVFQTRLPGGFKISKCRREPGELGIAKRFAAAIFLIEVTETSRIQPDSSRIDGGDDLYLDKAGLSYIVLEANDRIGGKTLPVPVATGGGLVDMSAAWINDSNQEEMYALAQEFGFDRIVQRTEGLSLDKSNGTTHAIPYDQFGDFTDEQLAEILAIMTKLQEYVDRSNLEHPHLGPDAEKLDSMTALKFANEELGEGIATVLVTMLARDLLGVEADELSALFLNNYIRSGTGPANISSDTKDGGQYLRNEMFAIKLAAKLDRKKIKLNSPVVKIIQDKNDCIIKTKSGYKYHSQKVILSVPTSLYPKIDLEPHLPAAKKELAHSTQLGYHSKSILVFDEPWWRNSNLSGVLTSIDGLISFTRDTCVPEDKQYSITCFHVGQPGRKWSQLSEQERKDVVMKQFNNAFSTVVDKVPEPINIIEKDWLKDSWFLGGPSPVMEPGLLTGAGRSIRDPFENIHFIGKETYIVWKGDMEGAITSGIRGAREVTEALDVSPYL</sequence>
<dbReference type="EMBL" id="JAAOAV010000330">
    <property type="protein sequence ID" value="KAF5580719.1"/>
    <property type="molecule type" value="Genomic_DNA"/>
</dbReference>
<evidence type="ECO:0000313" key="7">
    <source>
        <dbReference type="EMBL" id="KAF5580719.1"/>
    </source>
</evidence>
<dbReference type="SUPFAM" id="SSF56176">
    <property type="entry name" value="FAD-binding/transporter-associated domain-like"/>
    <property type="match status" value="1"/>
</dbReference>
<evidence type="ECO:0000259" key="6">
    <source>
        <dbReference type="PROSITE" id="PS51387"/>
    </source>
</evidence>
<keyword evidence="3" id="KW-0274">FAD</keyword>
<feature type="signal peptide" evidence="5">
    <location>
        <begin position="1"/>
        <end position="22"/>
    </location>
</feature>
<dbReference type="SUPFAM" id="SSF54373">
    <property type="entry name" value="FAD-linked reductases, C-terminal domain"/>
    <property type="match status" value="1"/>
</dbReference>
<dbReference type="GO" id="GO:0016491">
    <property type="term" value="F:oxidoreductase activity"/>
    <property type="evidence" value="ECO:0007669"/>
    <property type="project" value="UniProtKB-KW"/>
</dbReference>
<dbReference type="Gene3D" id="3.50.50.60">
    <property type="entry name" value="FAD/NAD(P)-binding domain"/>
    <property type="match status" value="1"/>
</dbReference>
<comment type="similarity">
    <text evidence="1">Belongs to the oxygen-dependent FAD-linked oxidoreductase family.</text>
</comment>
<dbReference type="Gene3D" id="3.90.660.10">
    <property type="match status" value="1"/>
</dbReference>
<evidence type="ECO:0000256" key="1">
    <source>
        <dbReference type="ARBA" id="ARBA00005466"/>
    </source>
</evidence>
<keyword evidence="8" id="KW-1185">Reference proteome</keyword>
<evidence type="ECO:0000256" key="2">
    <source>
        <dbReference type="ARBA" id="ARBA00022630"/>
    </source>
</evidence>
<accession>A0A8H5NWC0</accession>
<reference evidence="7 8" key="1">
    <citation type="submission" date="2020-05" db="EMBL/GenBank/DDBJ databases">
        <title>Identification and distribution of gene clusters putatively required for synthesis of sphingolipid metabolism inhibitors in phylogenetically diverse species of the filamentous fungus Fusarium.</title>
        <authorList>
            <person name="Kim H.-S."/>
            <person name="Busman M."/>
            <person name="Brown D.W."/>
            <person name="Divon H."/>
            <person name="Uhlig S."/>
            <person name="Proctor R.H."/>
        </authorList>
    </citation>
    <scope>NUCLEOTIDE SEQUENCE [LARGE SCALE GENOMIC DNA]</scope>
    <source>
        <strain evidence="7 8">NRRL 66333</strain>
    </source>
</reference>
<dbReference type="Pfam" id="PF01565">
    <property type="entry name" value="FAD_binding_4"/>
    <property type="match status" value="1"/>
</dbReference>
<gene>
    <name evidence="7" type="ORF">FSUBG_13323</name>
</gene>
<keyword evidence="2" id="KW-0285">Flavoprotein</keyword>
<evidence type="ECO:0000313" key="8">
    <source>
        <dbReference type="Proteomes" id="UP000547976"/>
    </source>
</evidence>
<feature type="chain" id="PRO_5034277918" evidence="5">
    <location>
        <begin position="23"/>
        <end position="974"/>
    </location>
</feature>
<dbReference type="PANTHER" id="PTHR42973">
    <property type="entry name" value="BINDING OXIDOREDUCTASE, PUTATIVE (AFU_ORTHOLOGUE AFUA_1G17690)-RELATED"/>
    <property type="match status" value="1"/>
</dbReference>
<dbReference type="InterPro" id="IPR036188">
    <property type="entry name" value="FAD/NAD-bd_sf"/>
</dbReference>
<dbReference type="Gene3D" id="3.30.465.10">
    <property type="match status" value="1"/>
</dbReference>
<dbReference type="InterPro" id="IPR006094">
    <property type="entry name" value="Oxid_FAD_bind_N"/>
</dbReference>
<dbReference type="InterPro" id="IPR036318">
    <property type="entry name" value="FAD-bd_PCMH-like_sf"/>
</dbReference>
<evidence type="ECO:0000256" key="3">
    <source>
        <dbReference type="ARBA" id="ARBA00022827"/>
    </source>
</evidence>
<dbReference type="GO" id="GO:0071949">
    <property type="term" value="F:FAD binding"/>
    <property type="evidence" value="ECO:0007669"/>
    <property type="project" value="InterPro"/>
</dbReference>
<evidence type="ECO:0000256" key="4">
    <source>
        <dbReference type="ARBA" id="ARBA00023002"/>
    </source>
</evidence>
<evidence type="ECO:0000256" key="5">
    <source>
        <dbReference type="SAM" id="SignalP"/>
    </source>
</evidence>
<dbReference type="GeneID" id="59312920"/>
<dbReference type="Pfam" id="PF01593">
    <property type="entry name" value="Amino_oxidase"/>
    <property type="match status" value="1"/>
</dbReference>
<dbReference type="Gene3D" id="1.10.405.10">
    <property type="entry name" value="Guanine Nucleotide Dissociation Inhibitor, domain 1"/>
    <property type="match status" value="1"/>
</dbReference>
<dbReference type="Proteomes" id="UP000547976">
    <property type="component" value="Unassembled WGS sequence"/>
</dbReference>